<protein>
    <submittedName>
        <fullName evidence="1">Uncharacterized protein</fullName>
    </submittedName>
</protein>
<reference evidence="1" key="1">
    <citation type="submission" date="2020-02" db="EMBL/GenBank/DDBJ databases">
        <authorList>
            <person name="Meier V. D."/>
        </authorList>
    </citation>
    <scope>NUCLEOTIDE SEQUENCE</scope>
    <source>
        <strain evidence="1">AVDCRST_MAG71</strain>
    </source>
</reference>
<dbReference type="AlphaFoldDB" id="A0A6J4LC51"/>
<dbReference type="EMBL" id="CADCUA010000397">
    <property type="protein sequence ID" value="CAA9328468.1"/>
    <property type="molecule type" value="Genomic_DNA"/>
</dbReference>
<name>A0A6J4LC51_9GAMM</name>
<gene>
    <name evidence="1" type="ORF">AVDCRST_MAG71-1644</name>
</gene>
<organism evidence="1">
    <name type="scientific">uncultured Lysobacter sp</name>
    <dbReference type="NCBI Taxonomy" id="271060"/>
    <lineage>
        <taxon>Bacteria</taxon>
        <taxon>Pseudomonadati</taxon>
        <taxon>Pseudomonadota</taxon>
        <taxon>Gammaproteobacteria</taxon>
        <taxon>Lysobacterales</taxon>
        <taxon>Lysobacteraceae</taxon>
        <taxon>Lysobacter</taxon>
        <taxon>environmental samples</taxon>
    </lineage>
</organism>
<accession>A0A6J4LC51</accession>
<sequence>RDATFNATLRCRLDALRHAHCRAITLDSLPHGALWQAVTGPIAFHILRRFPHWAGLLPAHRPAALLLRAPGSARQAT</sequence>
<evidence type="ECO:0000313" key="1">
    <source>
        <dbReference type="EMBL" id="CAA9328468.1"/>
    </source>
</evidence>
<feature type="non-terminal residue" evidence="1">
    <location>
        <position position="1"/>
    </location>
</feature>
<proteinExistence type="predicted"/>